<dbReference type="RefSeq" id="WP_095673836.1">
    <property type="nucleotide sequence ID" value="NZ_CP016773.1"/>
</dbReference>
<keyword evidence="3" id="KW-1185">Reference proteome</keyword>
<organism evidence="2 3">
    <name type="scientific">Candidatus Planktophila sulfonica</name>
    <dbReference type="NCBI Taxonomy" id="1884904"/>
    <lineage>
        <taxon>Bacteria</taxon>
        <taxon>Bacillati</taxon>
        <taxon>Actinomycetota</taxon>
        <taxon>Actinomycetes</taxon>
        <taxon>Candidatus Nanopelagicales</taxon>
        <taxon>Candidatus Nanopelagicaceae</taxon>
        <taxon>Candidatus Planktophila</taxon>
    </lineage>
</organism>
<name>A0A249KHH7_9ACTN</name>
<reference evidence="2 3" key="1">
    <citation type="submission" date="2016-07" db="EMBL/GenBank/DDBJ databases">
        <title>High microdiversification within the ubiquitous acI lineage of Actinobacteria.</title>
        <authorList>
            <person name="Neuenschwander S.M."/>
            <person name="Salcher M."/>
            <person name="Ghai R."/>
            <person name="Pernthaler J."/>
        </authorList>
    </citation>
    <scope>NUCLEOTIDE SEQUENCE [LARGE SCALE GENOMIC DNA]</scope>
    <source>
        <strain evidence="2">MMS-IA-56</strain>
    </source>
</reference>
<keyword evidence="1" id="KW-0812">Transmembrane</keyword>
<feature type="transmembrane region" description="Helical" evidence="1">
    <location>
        <begin position="84"/>
        <end position="100"/>
    </location>
</feature>
<feature type="transmembrane region" description="Helical" evidence="1">
    <location>
        <begin position="51"/>
        <end position="72"/>
    </location>
</feature>
<dbReference type="Proteomes" id="UP000217215">
    <property type="component" value="Chromosome"/>
</dbReference>
<evidence type="ECO:0000313" key="3">
    <source>
        <dbReference type="Proteomes" id="UP000217215"/>
    </source>
</evidence>
<dbReference type="OrthoDB" id="5192944at2"/>
<accession>A0A249KHH7</accession>
<dbReference type="AlphaFoldDB" id="A0A249KHH7"/>
<proteinExistence type="predicted"/>
<keyword evidence="1" id="KW-1133">Transmembrane helix</keyword>
<feature type="transmembrane region" description="Helical" evidence="1">
    <location>
        <begin position="26"/>
        <end position="44"/>
    </location>
</feature>
<evidence type="ECO:0000256" key="1">
    <source>
        <dbReference type="SAM" id="Phobius"/>
    </source>
</evidence>
<keyword evidence="1" id="KW-0472">Membrane</keyword>
<sequence length="103" mass="10931">MNFVYAIFIGVATALSATLIHQTLPPIGAIVAILASHLAIWWVGRYTGKRLYKFFALISWLAVIAKAGSFGVGNELLIQGDNSGSALLALGFIAGIFAVARRP</sequence>
<dbReference type="EMBL" id="CP016773">
    <property type="protein sequence ID" value="ASY16252.1"/>
    <property type="molecule type" value="Genomic_DNA"/>
</dbReference>
<protein>
    <submittedName>
        <fullName evidence="2">Uncharacterized protein</fullName>
    </submittedName>
</protein>
<gene>
    <name evidence="2" type="ORF">A1sIA56_05015</name>
</gene>
<dbReference type="KEGG" id="psuf:A1sIA56_05015"/>
<evidence type="ECO:0000313" key="2">
    <source>
        <dbReference type="EMBL" id="ASY16252.1"/>
    </source>
</evidence>